<dbReference type="eggNOG" id="KOG3030">
    <property type="taxonomic scope" value="Eukaryota"/>
</dbReference>
<comment type="subcellular location">
    <subcellularLocation>
        <location evidence="1">Membrane</location>
        <topology evidence="1">Multi-pass membrane protein</topology>
    </subcellularLocation>
</comment>
<sequence>MALLPDHLRPSLRDRRRHQMDADRRKALILSYLPDWLLTIVLWIVFYLIDNAHGYFREFDLTDGSIQHTYAVHERVPVWALAIIGAIAPLVIMAAISLGLIGSFWDFHNAVLGLVLSLALSTTVTDTIKITVGRPRPDLIDRCQPMAGAANASPYGLATSAICTQTDFHTLRDGFRSFPSGHSSFAFAGLGFLALYLGGKLHISDRQGFTAKTWICVVPLLAAALVAVSRTMDYRHHSTDVIAGAILGYITAWVSYRQYYPAIYSQDCHKPYSPRLLEDMSSLVTEPNGHDAQFHVLPLHSTSSQDENASVHPAQK</sequence>
<keyword evidence="9" id="KW-1185">Reference proteome</keyword>
<feature type="transmembrane region" description="Helical" evidence="6">
    <location>
        <begin position="78"/>
        <end position="101"/>
    </location>
</feature>
<keyword evidence="5 6" id="KW-0472">Membrane</keyword>
<dbReference type="AlphaFoldDB" id="G7E0T9"/>
<gene>
    <name evidence="8" type="primary">Mo03116</name>
    <name evidence="8" type="ORF">E5Q_03116</name>
</gene>
<comment type="caution">
    <text evidence="8">The sequence shown here is derived from an EMBL/GenBank/DDBJ whole genome shotgun (WGS) entry which is preliminary data.</text>
</comment>
<dbReference type="Proteomes" id="UP000009131">
    <property type="component" value="Unassembled WGS sequence"/>
</dbReference>
<dbReference type="GO" id="GO:0046839">
    <property type="term" value="P:phospholipid dephosphorylation"/>
    <property type="evidence" value="ECO:0007669"/>
    <property type="project" value="TreeGrafter"/>
</dbReference>
<dbReference type="OrthoDB" id="8907274at2759"/>
<dbReference type="HOGENOM" id="CLU_021458_6_0_1"/>
<dbReference type="RefSeq" id="XP_014568063.1">
    <property type="nucleotide sequence ID" value="XM_014712577.1"/>
</dbReference>
<dbReference type="SUPFAM" id="SSF48317">
    <property type="entry name" value="Acid phosphatase/Vanadium-dependent haloperoxidase"/>
    <property type="match status" value="1"/>
</dbReference>
<reference evidence="8 9" key="2">
    <citation type="journal article" date="2012" name="Open Biol.">
        <title>Characteristics of nucleosomes and linker DNA regions on the genome of the basidiomycete Mixia osmundae revealed by mono- and dinucleosome mapping.</title>
        <authorList>
            <person name="Nishida H."/>
            <person name="Kondo S."/>
            <person name="Matsumoto T."/>
            <person name="Suzuki Y."/>
            <person name="Yoshikawa H."/>
            <person name="Taylor T.D."/>
            <person name="Sugiyama J."/>
        </authorList>
    </citation>
    <scope>NUCLEOTIDE SEQUENCE [LARGE SCALE GENOMIC DNA]</scope>
    <source>
        <strain evidence="9">CBS 9802 / IAM 14324 / JCM 22182 / KY 12970</strain>
    </source>
</reference>
<keyword evidence="3 6" id="KW-0812">Transmembrane</keyword>
<name>G7E0T9_MIXOS</name>
<evidence type="ECO:0000313" key="9">
    <source>
        <dbReference type="Proteomes" id="UP000009131"/>
    </source>
</evidence>
<organism evidence="8 9">
    <name type="scientific">Mixia osmundae (strain CBS 9802 / IAM 14324 / JCM 22182 / KY 12970)</name>
    <dbReference type="NCBI Taxonomy" id="764103"/>
    <lineage>
        <taxon>Eukaryota</taxon>
        <taxon>Fungi</taxon>
        <taxon>Dikarya</taxon>
        <taxon>Basidiomycota</taxon>
        <taxon>Pucciniomycotina</taxon>
        <taxon>Mixiomycetes</taxon>
        <taxon>Mixiales</taxon>
        <taxon>Mixiaceae</taxon>
        <taxon>Mixia</taxon>
    </lineage>
</organism>
<dbReference type="CDD" id="cd03390">
    <property type="entry name" value="PAP2_containing_1_like"/>
    <property type="match status" value="1"/>
</dbReference>
<dbReference type="Gene3D" id="1.20.144.10">
    <property type="entry name" value="Phosphatidic acid phosphatase type 2/haloperoxidase"/>
    <property type="match status" value="1"/>
</dbReference>
<feature type="transmembrane region" description="Helical" evidence="6">
    <location>
        <begin position="27"/>
        <end position="49"/>
    </location>
</feature>
<protein>
    <recommendedName>
        <fullName evidence="7">Phosphatidic acid phosphatase type 2/haloperoxidase domain-containing protein</fullName>
    </recommendedName>
</protein>
<accession>G7E0T9</accession>
<feature type="transmembrane region" description="Helical" evidence="6">
    <location>
        <begin position="185"/>
        <end position="203"/>
    </location>
</feature>
<evidence type="ECO:0000313" key="8">
    <source>
        <dbReference type="EMBL" id="GAA96449.1"/>
    </source>
</evidence>
<evidence type="ECO:0000256" key="5">
    <source>
        <dbReference type="ARBA" id="ARBA00023136"/>
    </source>
</evidence>
<dbReference type="GO" id="GO:0008195">
    <property type="term" value="F:phosphatidate phosphatase activity"/>
    <property type="evidence" value="ECO:0007669"/>
    <property type="project" value="TreeGrafter"/>
</dbReference>
<feature type="transmembrane region" description="Helical" evidence="6">
    <location>
        <begin position="209"/>
        <end position="228"/>
    </location>
</feature>
<reference evidence="8 9" key="1">
    <citation type="journal article" date="2011" name="J. Gen. Appl. Microbiol.">
        <title>Draft genome sequencing of the enigmatic basidiomycete Mixia osmundae.</title>
        <authorList>
            <person name="Nishida H."/>
            <person name="Nagatsuka Y."/>
            <person name="Sugiyama J."/>
        </authorList>
    </citation>
    <scope>NUCLEOTIDE SEQUENCE [LARGE SCALE GENOMIC DNA]</scope>
    <source>
        <strain evidence="9">CBS 9802 / IAM 14324 / JCM 22182 / KY 12970</strain>
    </source>
</reference>
<keyword evidence="4 6" id="KW-1133">Transmembrane helix</keyword>
<dbReference type="STRING" id="764103.G7E0T9"/>
<evidence type="ECO:0000256" key="2">
    <source>
        <dbReference type="ARBA" id="ARBA00008816"/>
    </source>
</evidence>
<comment type="similarity">
    <text evidence="2">Belongs to the PA-phosphatase related phosphoesterase family.</text>
</comment>
<dbReference type="GO" id="GO:0016020">
    <property type="term" value="C:membrane"/>
    <property type="evidence" value="ECO:0007669"/>
    <property type="project" value="UniProtKB-SubCell"/>
</dbReference>
<feature type="domain" description="Phosphatidic acid phosphatase type 2/haloperoxidase" evidence="7">
    <location>
        <begin position="112"/>
        <end position="256"/>
    </location>
</feature>
<dbReference type="SMART" id="SM00014">
    <property type="entry name" value="acidPPc"/>
    <property type="match status" value="1"/>
</dbReference>
<proteinExistence type="inferred from homology"/>
<evidence type="ECO:0000256" key="4">
    <source>
        <dbReference type="ARBA" id="ARBA00022989"/>
    </source>
</evidence>
<evidence type="ECO:0000256" key="6">
    <source>
        <dbReference type="SAM" id="Phobius"/>
    </source>
</evidence>
<dbReference type="InterPro" id="IPR043216">
    <property type="entry name" value="PAP-like"/>
</dbReference>
<dbReference type="FunCoup" id="G7E0T9">
    <property type="interactions" value="58"/>
</dbReference>
<dbReference type="OMA" id="GPMIIFV"/>
<dbReference type="PANTHER" id="PTHR10165:SF35">
    <property type="entry name" value="RE23632P"/>
    <property type="match status" value="1"/>
</dbReference>
<dbReference type="PANTHER" id="PTHR10165">
    <property type="entry name" value="LIPID PHOSPHATE PHOSPHATASE"/>
    <property type="match status" value="1"/>
</dbReference>
<dbReference type="InParanoid" id="G7E0T9"/>
<evidence type="ECO:0000259" key="7">
    <source>
        <dbReference type="SMART" id="SM00014"/>
    </source>
</evidence>
<dbReference type="FunFam" id="1.20.144.10:FF:000017">
    <property type="entry name" value="Diacylglycerol pyrophosphate phosphatase 1"/>
    <property type="match status" value="1"/>
</dbReference>
<dbReference type="Pfam" id="PF01569">
    <property type="entry name" value="PAP2"/>
    <property type="match status" value="1"/>
</dbReference>
<dbReference type="GO" id="GO:0006644">
    <property type="term" value="P:phospholipid metabolic process"/>
    <property type="evidence" value="ECO:0007669"/>
    <property type="project" value="InterPro"/>
</dbReference>
<evidence type="ECO:0000256" key="1">
    <source>
        <dbReference type="ARBA" id="ARBA00004141"/>
    </source>
</evidence>
<dbReference type="InterPro" id="IPR036938">
    <property type="entry name" value="PAP2/HPO_sf"/>
</dbReference>
<dbReference type="InterPro" id="IPR000326">
    <property type="entry name" value="PAP2/HPO"/>
</dbReference>
<evidence type="ECO:0000256" key="3">
    <source>
        <dbReference type="ARBA" id="ARBA00022692"/>
    </source>
</evidence>
<dbReference type="EMBL" id="BABT02000090">
    <property type="protein sequence ID" value="GAA96449.1"/>
    <property type="molecule type" value="Genomic_DNA"/>
</dbReference>